<sequence>MDLPFYYSYKEFTDNNKTDFELWLQDNSGKNEIDYLKWLYSLAGYYVGYREFEDETPKYTLTDMSFGVDGITTEYEIPNYVSIFIGVLESNFKKKFNLCNDNKLVEFIYDFEGELINFVPHDRFYFNNVIYQLLPFFKIEKEIVEARSVYDDNNEPVVDEEGKTLFEEGNFKMGCVVFDYDKYLIFLGEMKLINEFILKKIAPERQKEKESKSNLTTPEKIALLEHLGVFTKLVKDGVSPENEYKIIHNLIGGSYTNIKKYCLNRKTKNKSSKDYQINEKHKNTIRNFYNSKTY</sequence>
<organism evidence="1 2">
    <name type="scientific">Chryseobacterium limigenitum</name>
    <dbReference type="NCBI Taxonomy" id="1612149"/>
    <lineage>
        <taxon>Bacteria</taxon>
        <taxon>Pseudomonadati</taxon>
        <taxon>Bacteroidota</taxon>
        <taxon>Flavobacteriia</taxon>
        <taxon>Flavobacteriales</taxon>
        <taxon>Weeksellaceae</taxon>
        <taxon>Chryseobacterium group</taxon>
        <taxon>Chryseobacterium</taxon>
    </lineage>
</organism>
<protein>
    <submittedName>
        <fullName evidence="1">Uncharacterized protein</fullName>
    </submittedName>
</protein>
<name>A0A1K2ISS4_9FLAO</name>
<accession>A0A1K2ISS4</accession>
<dbReference type="EMBL" id="FPKW01000010">
    <property type="protein sequence ID" value="SFZ95485.1"/>
    <property type="molecule type" value="Genomic_DNA"/>
</dbReference>
<dbReference type="Proteomes" id="UP000182034">
    <property type="component" value="Unassembled WGS sequence"/>
</dbReference>
<reference evidence="2" key="1">
    <citation type="submission" date="2016-10" db="EMBL/GenBank/DDBJ databases">
        <authorList>
            <person name="Varghese N."/>
            <person name="Submissions S."/>
        </authorList>
    </citation>
    <scope>NUCLEOTIDE SEQUENCE [LARGE SCALE GENOMIC DNA]</scope>
    <source>
        <strain evidence="2">SUR2</strain>
    </source>
</reference>
<dbReference type="OrthoDB" id="1238255at2"/>
<evidence type="ECO:0000313" key="1">
    <source>
        <dbReference type="EMBL" id="SFZ95485.1"/>
    </source>
</evidence>
<dbReference type="RefSeq" id="WP_072410672.1">
    <property type="nucleotide sequence ID" value="NZ_FPKW01000010.1"/>
</dbReference>
<dbReference type="STRING" id="1612149.SAMN05216324_11053"/>
<gene>
    <name evidence="1" type="ORF">SAMN05216324_11053</name>
</gene>
<dbReference type="AlphaFoldDB" id="A0A1K2ISS4"/>
<proteinExistence type="predicted"/>
<evidence type="ECO:0000313" key="2">
    <source>
        <dbReference type="Proteomes" id="UP000182034"/>
    </source>
</evidence>
<keyword evidence="2" id="KW-1185">Reference proteome</keyword>